<feature type="chain" id="PRO_5045691875" evidence="2">
    <location>
        <begin position="26"/>
        <end position="149"/>
    </location>
</feature>
<feature type="signal peptide" evidence="2">
    <location>
        <begin position="1"/>
        <end position="25"/>
    </location>
</feature>
<organism evidence="3 4">
    <name type="scientific">Fodinicurvata halophila</name>
    <dbReference type="NCBI Taxonomy" id="1419723"/>
    <lineage>
        <taxon>Bacteria</taxon>
        <taxon>Pseudomonadati</taxon>
        <taxon>Pseudomonadota</taxon>
        <taxon>Alphaproteobacteria</taxon>
        <taxon>Rhodospirillales</taxon>
        <taxon>Rhodovibrionaceae</taxon>
        <taxon>Fodinicurvata</taxon>
    </lineage>
</organism>
<dbReference type="RefSeq" id="WP_382421802.1">
    <property type="nucleotide sequence ID" value="NZ_JBHSCW010000003.1"/>
</dbReference>
<evidence type="ECO:0000313" key="4">
    <source>
        <dbReference type="Proteomes" id="UP001595799"/>
    </source>
</evidence>
<protein>
    <submittedName>
        <fullName evidence="3">Anti-virulence regulator CigR family protein</fullName>
    </submittedName>
</protein>
<name>A0ABV8UJM7_9PROT</name>
<evidence type="ECO:0000256" key="1">
    <source>
        <dbReference type="SAM" id="MobiDB-lite"/>
    </source>
</evidence>
<gene>
    <name evidence="3" type="ORF">ACFOW6_07945</name>
</gene>
<reference evidence="4" key="1">
    <citation type="journal article" date="2019" name="Int. J. Syst. Evol. Microbiol.">
        <title>The Global Catalogue of Microorganisms (GCM) 10K type strain sequencing project: providing services to taxonomists for standard genome sequencing and annotation.</title>
        <authorList>
            <consortium name="The Broad Institute Genomics Platform"/>
            <consortium name="The Broad Institute Genome Sequencing Center for Infectious Disease"/>
            <person name="Wu L."/>
            <person name="Ma J."/>
        </authorList>
    </citation>
    <scope>NUCLEOTIDE SEQUENCE [LARGE SCALE GENOMIC DNA]</scope>
    <source>
        <strain evidence="4">CECT 8472</strain>
    </source>
</reference>
<feature type="region of interest" description="Disordered" evidence="1">
    <location>
        <begin position="25"/>
        <end position="56"/>
    </location>
</feature>
<comment type="caution">
    <text evidence="3">The sequence shown here is derived from an EMBL/GenBank/DDBJ whole genome shotgun (WGS) entry which is preliminary data.</text>
</comment>
<dbReference type="Gene3D" id="3.10.450.160">
    <property type="entry name" value="inner membrane protein cigr"/>
    <property type="match status" value="1"/>
</dbReference>
<keyword evidence="4" id="KW-1185">Reference proteome</keyword>
<accession>A0ABV8UJM7</accession>
<keyword evidence="2" id="KW-0732">Signal</keyword>
<proteinExistence type="predicted"/>
<dbReference type="Proteomes" id="UP001595799">
    <property type="component" value="Unassembled WGS sequence"/>
</dbReference>
<dbReference type="NCBIfam" id="NF040487">
    <property type="entry name" value="T3SS_CigR_fam"/>
    <property type="match status" value="1"/>
</dbReference>
<feature type="compositionally biased region" description="Basic and acidic residues" evidence="1">
    <location>
        <begin position="43"/>
        <end position="56"/>
    </location>
</feature>
<evidence type="ECO:0000256" key="2">
    <source>
        <dbReference type="SAM" id="SignalP"/>
    </source>
</evidence>
<sequence length="149" mass="15832">MQQTGFLRTLITVLVLSLATLPAAAQGNSQGKGPPTNKGPGAKQERPSHDGRDTEERLLDAAFTALEVALIRDYFGENGYRTQSLPPGIAKNLARGKPLPPGIAKQAIPGDLRSRLPGRQGYERIVVGNDVLLVTAATGIIVDILRDAL</sequence>
<evidence type="ECO:0000313" key="3">
    <source>
        <dbReference type="EMBL" id="MFC4351471.1"/>
    </source>
</evidence>
<dbReference type="EMBL" id="JBHSCW010000003">
    <property type="protein sequence ID" value="MFC4351471.1"/>
    <property type="molecule type" value="Genomic_DNA"/>
</dbReference>